<comment type="cofactor">
    <cofactor evidence="1 11">
        <name>[4Fe-4S] cluster</name>
        <dbReference type="ChEBI" id="CHEBI:49883"/>
    </cofactor>
</comment>
<dbReference type="RefSeq" id="WP_012449233.1">
    <property type="nucleotide sequence ID" value="NC_010718.1"/>
</dbReference>
<protein>
    <recommendedName>
        <fullName evidence="11">L-serine dehydratase</fullName>
        <ecNumber evidence="11">4.3.1.17</ecNumber>
    </recommendedName>
</protein>
<dbReference type="EC" id="4.3.1.17" evidence="11"/>
<dbReference type="GO" id="GO:0006094">
    <property type="term" value="P:gluconeogenesis"/>
    <property type="evidence" value="ECO:0007669"/>
    <property type="project" value="UniProtKB-KW"/>
</dbReference>
<accession>B2A3H2</accession>
<dbReference type="eggNOG" id="COG1760">
    <property type="taxonomic scope" value="Bacteria"/>
</dbReference>
<gene>
    <name evidence="13" type="ordered locus">Nther_2854</name>
</gene>
<dbReference type="HOGENOM" id="CLU_022305_2_0_9"/>
<organism evidence="13 14">
    <name type="scientific">Natranaerobius thermophilus (strain ATCC BAA-1301 / DSM 18059 / JW/NM-WN-LF)</name>
    <dbReference type="NCBI Taxonomy" id="457570"/>
    <lineage>
        <taxon>Bacteria</taxon>
        <taxon>Bacillati</taxon>
        <taxon>Bacillota</taxon>
        <taxon>Clostridia</taxon>
        <taxon>Natranaerobiales</taxon>
        <taxon>Natranaerobiaceae</taxon>
        <taxon>Natranaerobius</taxon>
    </lineage>
</organism>
<dbReference type="GO" id="GO:0046872">
    <property type="term" value="F:metal ion binding"/>
    <property type="evidence" value="ECO:0007669"/>
    <property type="project" value="UniProtKB-KW"/>
</dbReference>
<dbReference type="InParanoid" id="B2A3H2"/>
<keyword evidence="4 11" id="KW-0312">Gluconeogenesis</keyword>
<evidence type="ECO:0000313" key="14">
    <source>
        <dbReference type="Proteomes" id="UP000001683"/>
    </source>
</evidence>
<dbReference type="Proteomes" id="UP000001683">
    <property type="component" value="Chromosome"/>
</dbReference>
<sequence length="304" mass="31879">MSHNNIRESYKNGKDFEFNSLRTLKDLANQHNKNISWIVKHYEAQTAQQDVKKLEKLMDDRIRIMEDSVTKGIEDPKRSLGGLIGGEGNKMTQYIEQNTPLMGSLGGLALSRALAVSEVNASMGKIVASPTAGACGILPGVLLTVSEHKNLSRKQLIDGFFTASGIGMVVAEKATVAGAEGGCQAECGVGGAMAAGAAVELMGGSPEMVLNAVAISLKGVLGLVCDPVGGLVEVPCQKRNTMAVSQALASADMALADIKSVIPADEVIEAMYDIGKSLPPTLRETAEGGLAITPTGQKIKEKLD</sequence>
<evidence type="ECO:0000259" key="12">
    <source>
        <dbReference type="Pfam" id="PF03313"/>
    </source>
</evidence>
<evidence type="ECO:0000256" key="5">
    <source>
        <dbReference type="ARBA" id="ARBA00022485"/>
    </source>
</evidence>
<evidence type="ECO:0000256" key="11">
    <source>
        <dbReference type="RuleBase" id="RU366059"/>
    </source>
</evidence>
<dbReference type="PANTHER" id="PTHR30182">
    <property type="entry name" value="L-SERINE DEHYDRATASE"/>
    <property type="match status" value="1"/>
</dbReference>
<keyword evidence="6 11" id="KW-0479">Metal-binding</keyword>
<name>B2A3H2_NATTJ</name>
<evidence type="ECO:0000256" key="7">
    <source>
        <dbReference type="ARBA" id="ARBA00023004"/>
    </source>
</evidence>
<evidence type="ECO:0000313" key="13">
    <source>
        <dbReference type="EMBL" id="ACB86401.1"/>
    </source>
</evidence>
<evidence type="ECO:0000256" key="10">
    <source>
        <dbReference type="ARBA" id="ARBA00049406"/>
    </source>
</evidence>
<dbReference type="EMBL" id="CP001034">
    <property type="protein sequence ID" value="ACB86401.1"/>
    <property type="molecule type" value="Genomic_DNA"/>
</dbReference>
<evidence type="ECO:0000256" key="9">
    <source>
        <dbReference type="ARBA" id="ARBA00023239"/>
    </source>
</evidence>
<keyword evidence="5 11" id="KW-0004">4Fe-4S</keyword>
<feature type="domain" description="Serine dehydratase-like alpha subunit" evidence="12">
    <location>
        <begin position="31"/>
        <end position="291"/>
    </location>
</feature>
<dbReference type="FunCoup" id="B2A3H2">
    <property type="interactions" value="121"/>
</dbReference>
<comment type="catalytic activity">
    <reaction evidence="10 11">
        <text>L-serine = pyruvate + NH4(+)</text>
        <dbReference type="Rhea" id="RHEA:19169"/>
        <dbReference type="ChEBI" id="CHEBI:15361"/>
        <dbReference type="ChEBI" id="CHEBI:28938"/>
        <dbReference type="ChEBI" id="CHEBI:33384"/>
        <dbReference type="EC" id="4.3.1.17"/>
    </reaction>
</comment>
<dbReference type="KEGG" id="nth:Nther_2854"/>
<dbReference type="GO" id="GO:0003941">
    <property type="term" value="F:L-serine ammonia-lyase activity"/>
    <property type="evidence" value="ECO:0007669"/>
    <property type="project" value="UniProtKB-UniRule"/>
</dbReference>
<dbReference type="OrthoDB" id="9805537at2"/>
<dbReference type="InterPro" id="IPR004642">
    <property type="entry name" value="Ser_deHydtase_asu"/>
</dbReference>
<evidence type="ECO:0000256" key="6">
    <source>
        <dbReference type="ARBA" id="ARBA00022723"/>
    </source>
</evidence>
<evidence type="ECO:0000256" key="2">
    <source>
        <dbReference type="ARBA" id="ARBA00004742"/>
    </source>
</evidence>
<dbReference type="InterPro" id="IPR051318">
    <property type="entry name" value="Fe-S_L-Ser"/>
</dbReference>
<comment type="pathway">
    <text evidence="2">Carbohydrate biosynthesis; gluconeogenesis.</text>
</comment>
<evidence type="ECO:0000256" key="3">
    <source>
        <dbReference type="ARBA" id="ARBA00008636"/>
    </source>
</evidence>
<keyword evidence="9 11" id="KW-0456">Lyase</keyword>
<keyword evidence="14" id="KW-1185">Reference proteome</keyword>
<reference evidence="13 14" key="1">
    <citation type="submission" date="2008-04" db="EMBL/GenBank/DDBJ databases">
        <title>Complete sequence of chromosome of Natranaerobius thermophilus JW/NM-WN-LF.</title>
        <authorList>
            <consortium name="US DOE Joint Genome Institute"/>
            <person name="Copeland A."/>
            <person name="Lucas S."/>
            <person name="Lapidus A."/>
            <person name="Glavina del Rio T."/>
            <person name="Dalin E."/>
            <person name="Tice H."/>
            <person name="Bruce D."/>
            <person name="Goodwin L."/>
            <person name="Pitluck S."/>
            <person name="Chertkov O."/>
            <person name="Brettin T."/>
            <person name="Detter J.C."/>
            <person name="Han C."/>
            <person name="Kuske C.R."/>
            <person name="Schmutz J."/>
            <person name="Larimer F."/>
            <person name="Land M."/>
            <person name="Hauser L."/>
            <person name="Kyrpides N."/>
            <person name="Lykidis A."/>
            <person name="Mesbah N.M."/>
            <person name="Wiegel J."/>
        </authorList>
    </citation>
    <scope>NUCLEOTIDE SEQUENCE [LARGE SCALE GENOMIC DNA]</scope>
    <source>
        <strain evidence="14">ATCC BAA-1301 / DSM 18059 / JW/NM-WN-LF</strain>
    </source>
</reference>
<evidence type="ECO:0000256" key="8">
    <source>
        <dbReference type="ARBA" id="ARBA00023014"/>
    </source>
</evidence>
<dbReference type="AlphaFoldDB" id="B2A3H2"/>
<dbReference type="NCBIfam" id="TIGR00718">
    <property type="entry name" value="sda_alpha"/>
    <property type="match status" value="1"/>
</dbReference>
<comment type="similarity">
    <text evidence="3 11">Belongs to the iron-sulfur dependent L-serine dehydratase family.</text>
</comment>
<dbReference type="Pfam" id="PF03313">
    <property type="entry name" value="SDH_alpha"/>
    <property type="match status" value="1"/>
</dbReference>
<dbReference type="PANTHER" id="PTHR30182:SF1">
    <property type="entry name" value="L-SERINE DEHYDRATASE 1"/>
    <property type="match status" value="1"/>
</dbReference>
<keyword evidence="7 11" id="KW-0408">Iron</keyword>
<dbReference type="STRING" id="457570.Nther_2854"/>
<evidence type="ECO:0000256" key="4">
    <source>
        <dbReference type="ARBA" id="ARBA00022432"/>
    </source>
</evidence>
<reference evidence="13 14" key="2">
    <citation type="journal article" date="2011" name="J. Bacteriol.">
        <title>Complete genome sequence of the anaerobic, halophilic alkalithermophile Natranaerobius thermophilus JW/NM-WN-LF.</title>
        <authorList>
            <person name="Zhao B."/>
            <person name="Mesbah N.M."/>
            <person name="Dalin E."/>
            <person name="Goodwin L."/>
            <person name="Nolan M."/>
            <person name="Pitluck S."/>
            <person name="Chertkov O."/>
            <person name="Brettin T.S."/>
            <person name="Han J."/>
            <person name="Larimer F.W."/>
            <person name="Land M.L."/>
            <person name="Hauser L."/>
            <person name="Kyrpides N."/>
            <person name="Wiegel J."/>
        </authorList>
    </citation>
    <scope>NUCLEOTIDE SEQUENCE [LARGE SCALE GENOMIC DNA]</scope>
    <source>
        <strain evidence="14">ATCC BAA-1301 / DSM 18059 / JW/NM-WN-LF</strain>
    </source>
</reference>
<dbReference type="InterPro" id="IPR005130">
    <property type="entry name" value="Ser_deHydtase-like_asu"/>
</dbReference>
<dbReference type="GO" id="GO:0051539">
    <property type="term" value="F:4 iron, 4 sulfur cluster binding"/>
    <property type="evidence" value="ECO:0007669"/>
    <property type="project" value="UniProtKB-UniRule"/>
</dbReference>
<evidence type="ECO:0000256" key="1">
    <source>
        <dbReference type="ARBA" id="ARBA00001966"/>
    </source>
</evidence>
<keyword evidence="8 11" id="KW-0411">Iron-sulfur</keyword>
<proteinExistence type="inferred from homology"/>